<reference evidence="1 2" key="1">
    <citation type="journal article" date="2019" name="Nat. Ecol. Evol.">
        <title>Megaphylogeny resolves global patterns of mushroom evolution.</title>
        <authorList>
            <person name="Varga T."/>
            <person name="Krizsan K."/>
            <person name="Foldi C."/>
            <person name="Dima B."/>
            <person name="Sanchez-Garcia M."/>
            <person name="Sanchez-Ramirez S."/>
            <person name="Szollosi G.J."/>
            <person name="Szarkandi J.G."/>
            <person name="Papp V."/>
            <person name="Albert L."/>
            <person name="Andreopoulos W."/>
            <person name="Angelini C."/>
            <person name="Antonin V."/>
            <person name="Barry K.W."/>
            <person name="Bougher N.L."/>
            <person name="Buchanan P."/>
            <person name="Buyck B."/>
            <person name="Bense V."/>
            <person name="Catcheside P."/>
            <person name="Chovatia M."/>
            <person name="Cooper J."/>
            <person name="Damon W."/>
            <person name="Desjardin D."/>
            <person name="Finy P."/>
            <person name="Geml J."/>
            <person name="Haridas S."/>
            <person name="Hughes K."/>
            <person name="Justo A."/>
            <person name="Karasinski D."/>
            <person name="Kautmanova I."/>
            <person name="Kiss B."/>
            <person name="Kocsube S."/>
            <person name="Kotiranta H."/>
            <person name="LaButti K.M."/>
            <person name="Lechner B.E."/>
            <person name="Liimatainen K."/>
            <person name="Lipzen A."/>
            <person name="Lukacs Z."/>
            <person name="Mihaltcheva S."/>
            <person name="Morgado L.N."/>
            <person name="Niskanen T."/>
            <person name="Noordeloos M.E."/>
            <person name="Ohm R.A."/>
            <person name="Ortiz-Santana B."/>
            <person name="Ovrebo C."/>
            <person name="Racz N."/>
            <person name="Riley R."/>
            <person name="Savchenko A."/>
            <person name="Shiryaev A."/>
            <person name="Soop K."/>
            <person name="Spirin V."/>
            <person name="Szebenyi C."/>
            <person name="Tomsovsky M."/>
            <person name="Tulloss R.E."/>
            <person name="Uehling J."/>
            <person name="Grigoriev I.V."/>
            <person name="Vagvolgyi C."/>
            <person name="Papp T."/>
            <person name="Martin F.M."/>
            <person name="Miettinen O."/>
            <person name="Hibbett D.S."/>
            <person name="Nagy L.G."/>
        </authorList>
    </citation>
    <scope>NUCLEOTIDE SEQUENCE [LARGE SCALE GENOMIC DNA]</scope>
    <source>
        <strain evidence="1 2">NL-1719</strain>
    </source>
</reference>
<gene>
    <name evidence="1" type="ORF">BDN72DRAFT_838409</name>
</gene>
<evidence type="ECO:0000313" key="2">
    <source>
        <dbReference type="Proteomes" id="UP000308600"/>
    </source>
</evidence>
<organism evidence="1 2">
    <name type="scientific">Pluteus cervinus</name>
    <dbReference type="NCBI Taxonomy" id="181527"/>
    <lineage>
        <taxon>Eukaryota</taxon>
        <taxon>Fungi</taxon>
        <taxon>Dikarya</taxon>
        <taxon>Basidiomycota</taxon>
        <taxon>Agaricomycotina</taxon>
        <taxon>Agaricomycetes</taxon>
        <taxon>Agaricomycetidae</taxon>
        <taxon>Agaricales</taxon>
        <taxon>Pluteineae</taxon>
        <taxon>Pluteaceae</taxon>
        <taxon>Pluteus</taxon>
    </lineage>
</organism>
<name>A0ACD3AZR3_9AGAR</name>
<proteinExistence type="predicted"/>
<keyword evidence="2" id="KW-1185">Reference proteome</keyword>
<dbReference type="EMBL" id="ML208306">
    <property type="protein sequence ID" value="TFK70876.1"/>
    <property type="molecule type" value="Genomic_DNA"/>
</dbReference>
<evidence type="ECO:0000313" key="1">
    <source>
        <dbReference type="EMBL" id="TFK70876.1"/>
    </source>
</evidence>
<accession>A0ACD3AZR3</accession>
<protein>
    <submittedName>
        <fullName evidence="1">Uncharacterized protein</fullName>
    </submittedName>
</protein>
<sequence length="194" mass="21588">MDSSCTTFLPISSPNAYLPTPRPRAPRRGPIELPACDPECDCCVNDTEWLNNPCPDEGLFESFLWSYKPESQYVWSGLALQLGEDEQLHQTFDDSCYISCDGSPSTNGLQEGSNMLDLVDDKGIPFFHNDLFATIPTKRPATDSLDQPRRRGSMLSPTQWSTKATSLHEDLGVVSKPAHRLPNRRSRQGSVQGL</sequence>
<dbReference type="Proteomes" id="UP000308600">
    <property type="component" value="Unassembled WGS sequence"/>
</dbReference>